<name>A0A517T7Y2_9PLAN</name>
<feature type="region of interest" description="Disordered" evidence="1">
    <location>
        <begin position="318"/>
        <end position="388"/>
    </location>
</feature>
<reference evidence="3 4" key="1">
    <citation type="submission" date="2019-02" db="EMBL/GenBank/DDBJ databases">
        <title>Deep-cultivation of Planctomycetes and their phenomic and genomic characterization uncovers novel biology.</title>
        <authorList>
            <person name="Wiegand S."/>
            <person name="Jogler M."/>
            <person name="Boedeker C."/>
            <person name="Pinto D."/>
            <person name="Vollmers J."/>
            <person name="Rivas-Marin E."/>
            <person name="Kohn T."/>
            <person name="Peeters S.H."/>
            <person name="Heuer A."/>
            <person name="Rast P."/>
            <person name="Oberbeckmann S."/>
            <person name="Bunk B."/>
            <person name="Jeske O."/>
            <person name="Meyerdierks A."/>
            <person name="Storesund J.E."/>
            <person name="Kallscheuer N."/>
            <person name="Luecker S."/>
            <person name="Lage O.M."/>
            <person name="Pohl T."/>
            <person name="Merkel B.J."/>
            <person name="Hornburger P."/>
            <person name="Mueller R.-W."/>
            <person name="Bruemmer F."/>
            <person name="Labrenz M."/>
            <person name="Spormann A.M."/>
            <person name="Op den Camp H."/>
            <person name="Overmann J."/>
            <person name="Amann R."/>
            <person name="Jetten M.S.M."/>
            <person name="Mascher T."/>
            <person name="Medema M.H."/>
            <person name="Devos D.P."/>
            <person name="Kaster A.-K."/>
            <person name="Ovreas L."/>
            <person name="Rohde M."/>
            <person name="Galperin M.Y."/>
            <person name="Jogler C."/>
        </authorList>
    </citation>
    <scope>NUCLEOTIDE SEQUENCE [LARGE SCALE GENOMIC DNA]</scope>
    <source>
        <strain evidence="3 4">V22</strain>
    </source>
</reference>
<dbReference type="InterPro" id="IPR031571">
    <property type="entry name" value="RcpC_dom"/>
</dbReference>
<gene>
    <name evidence="3" type="ORF">V22_17060</name>
</gene>
<dbReference type="Proteomes" id="UP000319976">
    <property type="component" value="Chromosome"/>
</dbReference>
<dbReference type="InterPro" id="IPR017592">
    <property type="entry name" value="Pilus_assmbl_Flp-typ_CpaB"/>
</dbReference>
<feature type="domain" description="Flp pilus assembly protein RcpC/CpaB" evidence="2">
    <location>
        <begin position="106"/>
        <end position="212"/>
    </location>
</feature>
<protein>
    <recommendedName>
        <fullName evidence="2">Flp pilus assembly protein RcpC/CpaB domain-containing protein</fullName>
    </recommendedName>
</protein>
<organism evidence="3 4">
    <name type="scientific">Calycomorphotria hydatis</name>
    <dbReference type="NCBI Taxonomy" id="2528027"/>
    <lineage>
        <taxon>Bacteria</taxon>
        <taxon>Pseudomonadati</taxon>
        <taxon>Planctomycetota</taxon>
        <taxon>Planctomycetia</taxon>
        <taxon>Planctomycetales</taxon>
        <taxon>Planctomycetaceae</taxon>
        <taxon>Calycomorphotria</taxon>
    </lineage>
</organism>
<dbReference type="EMBL" id="CP036316">
    <property type="protein sequence ID" value="QDT64472.1"/>
    <property type="molecule type" value="Genomic_DNA"/>
</dbReference>
<dbReference type="KEGG" id="chya:V22_17060"/>
<dbReference type="OrthoDB" id="281109at2"/>
<dbReference type="Pfam" id="PF16976">
    <property type="entry name" value="RcpC"/>
    <property type="match status" value="1"/>
</dbReference>
<dbReference type="AlphaFoldDB" id="A0A517T7Y2"/>
<evidence type="ECO:0000313" key="3">
    <source>
        <dbReference type="EMBL" id="QDT64472.1"/>
    </source>
</evidence>
<evidence type="ECO:0000259" key="2">
    <source>
        <dbReference type="Pfam" id="PF16976"/>
    </source>
</evidence>
<evidence type="ECO:0000313" key="4">
    <source>
        <dbReference type="Proteomes" id="UP000319976"/>
    </source>
</evidence>
<feature type="compositionally biased region" description="Basic and acidic residues" evidence="1">
    <location>
        <begin position="326"/>
        <end position="351"/>
    </location>
</feature>
<sequence>MKSKSLILFLVAAGFGLVAMLGVMQVMEARAEKEPDVKVLVATAEIFPGDAMNEENTGFKVLPKSAAPRGAVTDRAQMENMTVITRVVADDFITMAKLSEGMIAASRDIPLGMRVCTVKVDSTKSHSGLMRPGDRVDVLCTYKRRDSQGQQSTSTKTVLEYIEVFSIDNIRNNGEGDPGDVQAKNISLLVSPEHAALLKLAETKGELHLSLRHKDDVDMAAIPDIDSSIFEETAPGQGERPEEKKSADDAPKTGDLQSFLAQHTGEPAKDDAEKAEPKVEIPTWTITIYRGEEVEDVEVVDEEALASLNLDAVEKQRARATTRKQNRSEKNGAEKLVDEVSKDADKGKTDKTSPSQPSQPDLPDFPQPEQTAEDIDWVQDGLDSIKNF</sequence>
<dbReference type="RefSeq" id="WP_145261663.1">
    <property type="nucleotide sequence ID" value="NZ_CP036316.1"/>
</dbReference>
<proteinExistence type="predicted"/>
<feature type="compositionally biased region" description="Basic and acidic residues" evidence="1">
    <location>
        <begin position="239"/>
        <end position="252"/>
    </location>
</feature>
<feature type="region of interest" description="Disordered" evidence="1">
    <location>
        <begin position="231"/>
        <end position="253"/>
    </location>
</feature>
<dbReference type="NCBIfam" id="TIGR03177">
    <property type="entry name" value="pilus_cpaB"/>
    <property type="match status" value="1"/>
</dbReference>
<accession>A0A517T7Y2</accession>
<dbReference type="CDD" id="cd11614">
    <property type="entry name" value="SAF_CpaB_FlgA_like"/>
    <property type="match status" value="1"/>
</dbReference>
<feature type="compositionally biased region" description="Low complexity" evidence="1">
    <location>
        <begin position="353"/>
        <end position="368"/>
    </location>
</feature>
<keyword evidence="4" id="KW-1185">Reference proteome</keyword>
<evidence type="ECO:0000256" key="1">
    <source>
        <dbReference type="SAM" id="MobiDB-lite"/>
    </source>
</evidence>